<evidence type="ECO:0000313" key="1">
    <source>
        <dbReference type="EMBL" id="GBO21889.1"/>
    </source>
</evidence>
<keyword evidence="2" id="KW-1185">Reference proteome</keyword>
<gene>
    <name evidence="1" type="ORF">AVEN_6369_1</name>
</gene>
<reference evidence="1 2" key="1">
    <citation type="journal article" date="2019" name="Sci. Rep.">
        <title>Orb-weaving spider Araneus ventricosus genome elucidates the spidroin gene catalogue.</title>
        <authorList>
            <person name="Kono N."/>
            <person name="Nakamura H."/>
            <person name="Ohtoshi R."/>
            <person name="Moran D.A.P."/>
            <person name="Shinohara A."/>
            <person name="Yoshida Y."/>
            <person name="Fujiwara M."/>
            <person name="Mori M."/>
            <person name="Tomita M."/>
            <person name="Arakawa K."/>
        </authorList>
    </citation>
    <scope>NUCLEOTIDE SEQUENCE [LARGE SCALE GENOMIC DNA]</scope>
</reference>
<dbReference type="AlphaFoldDB" id="A0A4Y2V9D9"/>
<dbReference type="EMBL" id="BGPR01045011">
    <property type="protein sequence ID" value="GBO21889.1"/>
    <property type="molecule type" value="Genomic_DNA"/>
</dbReference>
<comment type="caution">
    <text evidence="1">The sequence shown here is derived from an EMBL/GenBank/DDBJ whole genome shotgun (WGS) entry which is preliminary data.</text>
</comment>
<sequence>MVEDVAYIWDVCKDNSSLIQDQSKNYCRVSSLQSSFECAECPRHFSMGYEVTDKESSVSACSYARQSSVAGTCDREERGELFRIKSQLRNSIPN</sequence>
<accession>A0A4Y2V9D9</accession>
<evidence type="ECO:0000313" key="2">
    <source>
        <dbReference type="Proteomes" id="UP000499080"/>
    </source>
</evidence>
<name>A0A4Y2V9D9_ARAVE</name>
<organism evidence="1 2">
    <name type="scientific">Araneus ventricosus</name>
    <name type="common">Orbweaver spider</name>
    <name type="synonym">Epeira ventricosa</name>
    <dbReference type="NCBI Taxonomy" id="182803"/>
    <lineage>
        <taxon>Eukaryota</taxon>
        <taxon>Metazoa</taxon>
        <taxon>Ecdysozoa</taxon>
        <taxon>Arthropoda</taxon>
        <taxon>Chelicerata</taxon>
        <taxon>Arachnida</taxon>
        <taxon>Araneae</taxon>
        <taxon>Araneomorphae</taxon>
        <taxon>Entelegynae</taxon>
        <taxon>Araneoidea</taxon>
        <taxon>Araneidae</taxon>
        <taxon>Araneus</taxon>
    </lineage>
</organism>
<dbReference type="Proteomes" id="UP000499080">
    <property type="component" value="Unassembled WGS sequence"/>
</dbReference>
<proteinExistence type="predicted"/>
<protein>
    <submittedName>
        <fullName evidence="1">Uncharacterized protein</fullName>
    </submittedName>
</protein>